<feature type="compositionally biased region" description="Polar residues" evidence="2">
    <location>
        <begin position="42"/>
        <end position="51"/>
    </location>
</feature>
<dbReference type="OrthoDB" id="2985014at2759"/>
<evidence type="ECO:0000256" key="1">
    <source>
        <dbReference type="SAM" id="Coils"/>
    </source>
</evidence>
<proteinExistence type="predicted"/>
<feature type="coiled-coil region" evidence="1">
    <location>
        <begin position="69"/>
        <end position="123"/>
    </location>
</feature>
<dbReference type="EMBL" id="QKRW01000008">
    <property type="protein sequence ID" value="RAL65846.1"/>
    <property type="molecule type" value="Genomic_DNA"/>
</dbReference>
<dbReference type="Proteomes" id="UP000249056">
    <property type="component" value="Unassembled WGS sequence"/>
</dbReference>
<evidence type="ECO:0008006" key="5">
    <source>
        <dbReference type="Google" id="ProtNLM"/>
    </source>
</evidence>
<reference evidence="3 4" key="1">
    <citation type="submission" date="2018-06" db="EMBL/GenBank/DDBJ databases">
        <title>Genome Sequence of the Brown Rot Fungal Pathogen Monilinia fructigena.</title>
        <authorList>
            <person name="Landi L."/>
            <person name="De Miccolis Angelini R.M."/>
            <person name="Pollastro S."/>
            <person name="Abate D."/>
            <person name="Faretra F."/>
            <person name="Romanazzi G."/>
        </authorList>
    </citation>
    <scope>NUCLEOTIDE SEQUENCE [LARGE SCALE GENOMIC DNA]</scope>
    <source>
        <strain evidence="3 4">Mfrg269</strain>
    </source>
</reference>
<gene>
    <name evidence="3" type="ORF">DID88_005509</name>
</gene>
<dbReference type="AlphaFoldDB" id="A0A395J0S7"/>
<evidence type="ECO:0000313" key="4">
    <source>
        <dbReference type="Proteomes" id="UP000249056"/>
    </source>
</evidence>
<evidence type="ECO:0000313" key="3">
    <source>
        <dbReference type="EMBL" id="RAL65846.1"/>
    </source>
</evidence>
<dbReference type="CDD" id="cd14688">
    <property type="entry name" value="bZIP_YAP"/>
    <property type="match status" value="1"/>
</dbReference>
<evidence type="ECO:0000256" key="2">
    <source>
        <dbReference type="SAM" id="MobiDB-lite"/>
    </source>
</evidence>
<keyword evidence="1" id="KW-0175">Coiled coil</keyword>
<feature type="region of interest" description="Disordered" evidence="2">
    <location>
        <begin position="1"/>
        <end position="68"/>
    </location>
</feature>
<dbReference type="PANTHER" id="PTHR37012">
    <property type="entry name" value="B-ZIP TRANSCRIPTION FACTOR (EUROFUNG)-RELATED"/>
    <property type="match status" value="1"/>
</dbReference>
<name>A0A395J0S7_9HELO</name>
<accession>A0A395J0S7</accession>
<comment type="caution">
    <text evidence="3">The sequence shown here is derived from an EMBL/GenBank/DDBJ whole genome shotgun (WGS) entry which is preliminary data.</text>
</comment>
<dbReference type="Gene3D" id="1.20.5.170">
    <property type="match status" value="1"/>
</dbReference>
<feature type="region of interest" description="Disordered" evidence="2">
    <location>
        <begin position="228"/>
        <end position="252"/>
    </location>
</feature>
<protein>
    <recommendedName>
        <fullName evidence="5">BZIP domain-containing protein</fullName>
    </recommendedName>
</protein>
<feature type="compositionally biased region" description="Polar residues" evidence="2">
    <location>
        <begin position="239"/>
        <end position="252"/>
    </location>
</feature>
<dbReference type="Pfam" id="PF11905">
    <property type="entry name" value="DUF3425"/>
    <property type="match status" value="1"/>
</dbReference>
<sequence>MSQPVYGSKEPVGSDGEGLSHSDSTNRTGKKVEEKKRVSRAGTRSVSTLSPAQLARKRANDREAQRNIRLRTKEHIERLEARIEELTKGRNPEFELEEVRRRNETLESEVRLLNESLAQLRADDSSSSDRSVDLGFQHGTNILNSPTQNIHQTSTSGPIDSQAFETSWYQNPGTSRILAGTNRRSSSMPFGAINGVPQLLGSVSTSALDETSRLSYFDPISQVNFNDGNWGPRSIPSGAAQSPNPTTISGHTQTKLQQPLQNAFNNSIMLSRPSILPPLHPYEMNHGASFSSQLPLQPWDLPILNTSTPTCGVDSIIMTIISMQKAIAQQGAPVNHIIGPSQPSMKALLLPDDLNQTHNISTMISRLLSSLAIRGLPERAGCLYLMYHICQWQIYPSSSTYENLTDWSSPRTSQLITPHPVWADSIFWGKLKDKVIENQELYANEDFQNAYIFCINVNWSRPHAETFRWEGNDVIITEDFENHIKTLSNWSLDERFAARYPELAPLVKISGVSPVGEPRSQVPYAL</sequence>
<keyword evidence="4" id="KW-1185">Reference proteome</keyword>
<dbReference type="PANTHER" id="PTHR37012:SF2">
    <property type="entry name" value="BZIP DOMAIN-CONTAINING PROTEIN-RELATED"/>
    <property type="match status" value="1"/>
</dbReference>
<organism evidence="3 4">
    <name type="scientific">Monilinia fructigena</name>
    <dbReference type="NCBI Taxonomy" id="38457"/>
    <lineage>
        <taxon>Eukaryota</taxon>
        <taxon>Fungi</taxon>
        <taxon>Dikarya</taxon>
        <taxon>Ascomycota</taxon>
        <taxon>Pezizomycotina</taxon>
        <taxon>Leotiomycetes</taxon>
        <taxon>Helotiales</taxon>
        <taxon>Sclerotiniaceae</taxon>
        <taxon>Monilinia</taxon>
    </lineage>
</organism>
<dbReference type="InterPro" id="IPR021833">
    <property type="entry name" value="DUF3425"/>
</dbReference>
<feature type="compositionally biased region" description="Basic and acidic residues" evidence="2">
    <location>
        <begin position="58"/>
        <end position="68"/>
    </location>
</feature>